<reference evidence="1" key="2">
    <citation type="submission" date="2025-08" db="UniProtKB">
        <authorList>
            <consortium name="Ensembl"/>
        </authorList>
    </citation>
    <scope>IDENTIFICATION</scope>
</reference>
<accession>A0A8C6NGC0</accession>
<protein>
    <recommendedName>
        <fullName evidence="3">MARVEL domain-containing protein</fullName>
    </recommendedName>
</protein>
<dbReference type="GO" id="GO:0030672">
    <property type="term" value="C:synaptic vesicle membrane"/>
    <property type="evidence" value="ECO:0007669"/>
    <property type="project" value="TreeGrafter"/>
</dbReference>
<keyword evidence="2" id="KW-1185">Reference proteome</keyword>
<evidence type="ECO:0000313" key="1">
    <source>
        <dbReference type="Ensembl" id="ENSMUNP00000021215.2"/>
    </source>
</evidence>
<dbReference type="InterPro" id="IPR001285">
    <property type="entry name" value="Synaptophysin/porin"/>
</dbReference>
<name>A0A8C6NGC0_MELUD</name>
<accession>A0A8V5FTX9</accession>
<evidence type="ECO:0000313" key="2">
    <source>
        <dbReference type="Proteomes" id="UP000694405"/>
    </source>
</evidence>
<dbReference type="AlphaFoldDB" id="A0A8C6NGC0"/>
<dbReference type="PANTHER" id="PTHR10306:SF9">
    <property type="entry name" value="SYNAPTOPHYSIN-LIKE PROTEIN 1"/>
    <property type="match status" value="1"/>
</dbReference>
<dbReference type="PANTHER" id="PTHR10306">
    <property type="entry name" value="SYNAPTOPHYSIN"/>
    <property type="match status" value="1"/>
</dbReference>
<dbReference type="Proteomes" id="UP000694405">
    <property type="component" value="Chromosome 5"/>
</dbReference>
<dbReference type="Ensembl" id="ENSMUNT00000024248.2">
    <property type="protein sequence ID" value="ENSMUNP00000021215.2"/>
    <property type="gene ID" value="ENSMUNG00000016059.2"/>
</dbReference>
<proteinExistence type="predicted"/>
<reference evidence="1" key="3">
    <citation type="submission" date="2025-09" db="UniProtKB">
        <authorList>
            <consortium name="Ensembl"/>
        </authorList>
    </citation>
    <scope>IDENTIFICATION</scope>
</reference>
<reference evidence="1" key="1">
    <citation type="submission" date="2020-03" db="EMBL/GenBank/DDBJ databases">
        <title>Melopsittacus undulatus (budgerigar) genome, bMelUnd1, maternal haplotype with Z.</title>
        <authorList>
            <person name="Gedman G."/>
            <person name="Mountcastle J."/>
            <person name="Haase B."/>
            <person name="Formenti G."/>
            <person name="Wright T."/>
            <person name="Apodaca J."/>
            <person name="Pelan S."/>
            <person name="Chow W."/>
            <person name="Rhie A."/>
            <person name="Howe K."/>
            <person name="Fedrigo O."/>
            <person name="Jarvis E.D."/>
        </authorList>
    </citation>
    <scope>NUCLEOTIDE SEQUENCE [LARGE SCALE GENOMIC DNA]</scope>
</reference>
<sequence>PLLCSRETSLANFSSSAQFFIALAVLVFLYCIAALVVYIRYKHVYDQNRRFPLTVSTFLWLVSTFTWAKVLADIKMYTGASIILGIESCKTLGTTCHFAAVTTMGAPNMSVVHMPSATRPNRISQSPAIHHIQRSIKTR</sequence>
<evidence type="ECO:0008006" key="3">
    <source>
        <dbReference type="Google" id="ProtNLM"/>
    </source>
</evidence>
<organism evidence="1 2">
    <name type="scientific">Melopsittacus undulatus</name>
    <name type="common">Budgerigar</name>
    <name type="synonym">Psittacus undulatus</name>
    <dbReference type="NCBI Taxonomy" id="13146"/>
    <lineage>
        <taxon>Eukaryota</taxon>
        <taxon>Metazoa</taxon>
        <taxon>Chordata</taxon>
        <taxon>Craniata</taxon>
        <taxon>Vertebrata</taxon>
        <taxon>Euteleostomi</taxon>
        <taxon>Archelosauria</taxon>
        <taxon>Archosauria</taxon>
        <taxon>Dinosauria</taxon>
        <taxon>Saurischia</taxon>
        <taxon>Theropoda</taxon>
        <taxon>Coelurosauria</taxon>
        <taxon>Aves</taxon>
        <taxon>Neognathae</taxon>
        <taxon>Neoaves</taxon>
        <taxon>Telluraves</taxon>
        <taxon>Australaves</taxon>
        <taxon>Psittaciformes</taxon>
        <taxon>Psittaculidae</taxon>
        <taxon>Melopsittacus</taxon>
    </lineage>
</organism>